<reference evidence="2 3" key="1">
    <citation type="submission" date="2019-08" db="EMBL/GenBank/DDBJ databases">
        <title>Five species of Acinetobacter isolated from floral nectar and animal pollinators.</title>
        <authorList>
            <person name="Hendry T.A."/>
        </authorList>
    </citation>
    <scope>NUCLEOTIDE SEQUENCE [LARGE SCALE GENOMIC DNA]</scope>
    <source>
        <strain evidence="2 3">MD18.27</strain>
    </source>
</reference>
<accession>A0ABU6DQC3</accession>
<evidence type="ECO:0000313" key="2">
    <source>
        <dbReference type="EMBL" id="MEB5476067.1"/>
    </source>
</evidence>
<dbReference type="PROSITE" id="PS50005">
    <property type="entry name" value="TPR"/>
    <property type="match status" value="1"/>
</dbReference>
<protein>
    <submittedName>
        <fullName evidence="2">DUF4810 domain-containing protein</fullName>
    </submittedName>
</protein>
<comment type="caution">
    <text evidence="2">The sequence shown here is derived from an EMBL/GenBank/DDBJ whole genome shotgun (WGS) entry which is preliminary data.</text>
</comment>
<dbReference type="InterPro" id="IPR019734">
    <property type="entry name" value="TPR_rpt"/>
</dbReference>
<dbReference type="RefSeq" id="WP_195770853.1">
    <property type="nucleotide sequence ID" value="NZ_VTDN01000002.1"/>
</dbReference>
<organism evidence="2 3">
    <name type="scientific">Acinetobacter pollinis</name>
    <dbReference type="NCBI Taxonomy" id="2605270"/>
    <lineage>
        <taxon>Bacteria</taxon>
        <taxon>Pseudomonadati</taxon>
        <taxon>Pseudomonadota</taxon>
        <taxon>Gammaproteobacteria</taxon>
        <taxon>Moraxellales</taxon>
        <taxon>Moraxellaceae</taxon>
        <taxon>Acinetobacter</taxon>
    </lineage>
</organism>
<evidence type="ECO:0000313" key="3">
    <source>
        <dbReference type="Proteomes" id="UP001339883"/>
    </source>
</evidence>
<keyword evidence="3" id="KW-1185">Reference proteome</keyword>
<dbReference type="PROSITE" id="PS51257">
    <property type="entry name" value="PROKAR_LIPOPROTEIN"/>
    <property type="match status" value="1"/>
</dbReference>
<name>A0ABU6DQC3_9GAMM</name>
<feature type="repeat" description="TPR" evidence="1">
    <location>
        <begin position="68"/>
        <end position="101"/>
    </location>
</feature>
<proteinExistence type="predicted"/>
<dbReference type="EMBL" id="VTDN01000002">
    <property type="protein sequence ID" value="MEB5476067.1"/>
    <property type="molecule type" value="Genomic_DNA"/>
</dbReference>
<sequence>MKTIYTLFALLLLTGCAAGPKPLYYWGNFPDQTYLMYSAPAKATASQQIEKLQADIQKAKAAQLGVPPGLYAHLGLMYLNEGNVQKSEEYFNLERQVYPESTTLINRMLGDKNKLDQGALK</sequence>
<dbReference type="PIRSF" id="PIRSF020555">
    <property type="entry name" value="UCP020555"/>
    <property type="match status" value="1"/>
</dbReference>
<evidence type="ECO:0000256" key="1">
    <source>
        <dbReference type="PROSITE-ProRule" id="PRU00339"/>
    </source>
</evidence>
<keyword evidence="1" id="KW-0802">TPR repeat</keyword>
<gene>
    <name evidence="2" type="ORF">I2F25_03195</name>
</gene>
<dbReference type="Proteomes" id="UP001339883">
    <property type="component" value="Unassembled WGS sequence"/>
</dbReference>
<dbReference type="InterPro" id="IPR014508">
    <property type="entry name" value="UCP020555_TPR-like"/>
</dbReference>
<dbReference type="Pfam" id="PF16068">
    <property type="entry name" value="DUF4810"/>
    <property type="match status" value="1"/>
</dbReference>